<dbReference type="AlphaFoldDB" id="A0A953HLV3"/>
<dbReference type="InterPro" id="IPR002591">
    <property type="entry name" value="Phosphodiest/P_Trfase"/>
</dbReference>
<dbReference type="Gene3D" id="3.40.720.10">
    <property type="entry name" value="Alkaline Phosphatase, subunit A"/>
    <property type="match status" value="1"/>
</dbReference>
<dbReference type="SUPFAM" id="SSF53649">
    <property type="entry name" value="Alkaline phosphatase-like"/>
    <property type="match status" value="1"/>
</dbReference>
<name>A0A953HLV3_9BACT</name>
<protein>
    <submittedName>
        <fullName evidence="1">Alkaline phosphatase family protein</fullName>
    </submittedName>
</protein>
<dbReference type="EMBL" id="JAHVHU010000002">
    <property type="protein sequence ID" value="MBY5956888.1"/>
    <property type="molecule type" value="Genomic_DNA"/>
</dbReference>
<dbReference type="PANTHER" id="PTHR10151">
    <property type="entry name" value="ECTONUCLEOTIDE PYROPHOSPHATASE/PHOSPHODIESTERASE"/>
    <property type="match status" value="1"/>
</dbReference>
<sequence>MRIFLALVVLLSTPYLVLAQNAKKVLFIGSDGTTGSELRDIPTPNIDLLTEDAIYSYDAINNGITISGPGWSNLFTGVLDKKHKVVGNSFEKNNLANHPDFLQIIKKHIPHYETAAFYTWLPIGIILNETDTRVARRYAHGGDAFVHQIAQDYLRNEPADATVVYYGDVDIAGHNFGFYKEVPEYYREVVQFDRYVGDLVDAINARPTRSKEDWLIVLSTDHGGHKTGHGGETLGERNIFLIVAGDPVRHSELRRTNHRKLKMDDQLPLKRLKRYGFDTMPTQVDVVPTILDFLEIPADSYDLDGASLLGR</sequence>
<evidence type="ECO:0000313" key="1">
    <source>
        <dbReference type="EMBL" id="MBY5956888.1"/>
    </source>
</evidence>
<dbReference type="Pfam" id="PF01663">
    <property type="entry name" value="Phosphodiest"/>
    <property type="match status" value="1"/>
</dbReference>
<keyword evidence="2" id="KW-1185">Reference proteome</keyword>
<proteinExistence type="predicted"/>
<reference evidence="1" key="1">
    <citation type="submission" date="2021-06" db="EMBL/GenBank/DDBJ databases">
        <title>44 bacteria genomes isolated from Dapeng, Shenzhen.</title>
        <authorList>
            <person name="Zheng W."/>
            <person name="Yu S."/>
            <person name="Huang Y."/>
        </authorList>
    </citation>
    <scope>NUCLEOTIDE SEQUENCE</scope>
    <source>
        <strain evidence="1">DP5N28-2</strain>
    </source>
</reference>
<gene>
    <name evidence="1" type="ORF">KUV50_01995</name>
</gene>
<comment type="caution">
    <text evidence="1">The sequence shown here is derived from an EMBL/GenBank/DDBJ whole genome shotgun (WGS) entry which is preliminary data.</text>
</comment>
<dbReference type="RefSeq" id="WP_222578406.1">
    <property type="nucleotide sequence ID" value="NZ_JAHVHU010000002.1"/>
</dbReference>
<evidence type="ECO:0000313" key="2">
    <source>
        <dbReference type="Proteomes" id="UP000753961"/>
    </source>
</evidence>
<accession>A0A953HLV3</accession>
<organism evidence="1 2">
    <name type="scientific">Membranihabitans marinus</name>
    <dbReference type="NCBI Taxonomy" id="1227546"/>
    <lineage>
        <taxon>Bacteria</taxon>
        <taxon>Pseudomonadati</taxon>
        <taxon>Bacteroidota</taxon>
        <taxon>Saprospiria</taxon>
        <taxon>Saprospirales</taxon>
        <taxon>Saprospiraceae</taxon>
        <taxon>Membranihabitans</taxon>
    </lineage>
</organism>
<dbReference type="GO" id="GO:0016787">
    <property type="term" value="F:hydrolase activity"/>
    <property type="evidence" value="ECO:0007669"/>
    <property type="project" value="UniProtKB-ARBA"/>
</dbReference>
<dbReference type="Proteomes" id="UP000753961">
    <property type="component" value="Unassembled WGS sequence"/>
</dbReference>
<dbReference type="PANTHER" id="PTHR10151:SF120">
    <property type="entry name" value="BIS(5'-ADENOSYL)-TRIPHOSPHATASE"/>
    <property type="match status" value="1"/>
</dbReference>
<dbReference type="InterPro" id="IPR017850">
    <property type="entry name" value="Alkaline_phosphatase_core_sf"/>
</dbReference>